<dbReference type="Gene3D" id="1.25.40.10">
    <property type="entry name" value="Tetratricopeptide repeat domain"/>
    <property type="match status" value="3"/>
</dbReference>
<dbReference type="InterPro" id="IPR011990">
    <property type="entry name" value="TPR-like_helical_dom_sf"/>
</dbReference>
<evidence type="ECO:0000256" key="1">
    <source>
        <dbReference type="ARBA" id="ARBA00038101"/>
    </source>
</evidence>
<dbReference type="OMA" id="LHRMAAN"/>
<dbReference type="Pfam" id="PF08238">
    <property type="entry name" value="Sel1"/>
    <property type="match status" value="8"/>
</dbReference>
<dbReference type="InterPro" id="IPR006597">
    <property type="entry name" value="Sel1-like"/>
</dbReference>
<name>F0Y6R1_AURAN</name>
<sequence length="306" mass="33818">PEAITCLGTAYREGWYGLVKSEKKAAKIFKRAVELGEVDAMTNLGAAYYNGEGVKQDWKKAKRLHRMAADRGCATGQCNVGEICEVKEGDISEARKWYALSAAQELARLRRHVENEVPEAISFLGCAYRRGYFGLVKSDKKAAKIWKRAVELGDVEAMVQLGAAYYLGRGVKLDWKKAKRLHRMAADRGSAVGQKNNEVPEAIAFLGRAYRHGDFGLVKSDKKAAKIFKRAVELGDVDAMVSLGAAYYLGQGVKLDWKKAKRLHRMAANRGSAMAQCNVGEICEVKEGDISEARKWYALSAAQGFK</sequence>
<feature type="non-terminal residue" evidence="2">
    <location>
        <position position="1"/>
    </location>
</feature>
<feature type="non-terminal residue" evidence="2">
    <location>
        <position position="306"/>
    </location>
</feature>
<dbReference type="SMART" id="SM00671">
    <property type="entry name" value="SEL1"/>
    <property type="match status" value="8"/>
</dbReference>
<proteinExistence type="inferred from homology"/>
<dbReference type="SUPFAM" id="SSF81901">
    <property type="entry name" value="HCP-like"/>
    <property type="match status" value="2"/>
</dbReference>
<dbReference type="InterPro" id="IPR050767">
    <property type="entry name" value="Sel1_AlgK"/>
</dbReference>
<dbReference type="GeneID" id="20220073"/>
<gene>
    <name evidence="2" type="ORF">AURANDRAFT_2559</name>
</gene>
<evidence type="ECO:0000313" key="3">
    <source>
        <dbReference type="Proteomes" id="UP000002729"/>
    </source>
</evidence>
<accession>F0Y6R1</accession>
<keyword evidence="3" id="KW-1185">Reference proteome</keyword>
<protein>
    <recommendedName>
        <fullName evidence="4">Sel1 repeat family protein</fullName>
    </recommendedName>
</protein>
<reference evidence="2 3" key="1">
    <citation type="journal article" date="2011" name="Proc. Natl. Acad. Sci. U.S.A.">
        <title>Niche of harmful alga Aureococcus anophagefferens revealed through ecogenomics.</title>
        <authorList>
            <person name="Gobler C.J."/>
            <person name="Berry D.L."/>
            <person name="Dyhrman S.T."/>
            <person name="Wilhelm S.W."/>
            <person name="Salamov A."/>
            <person name="Lobanov A.V."/>
            <person name="Zhang Y."/>
            <person name="Collier J.L."/>
            <person name="Wurch L.L."/>
            <person name="Kustka A.B."/>
            <person name="Dill B.D."/>
            <person name="Shah M."/>
            <person name="VerBerkmoes N.C."/>
            <person name="Kuo A."/>
            <person name="Terry A."/>
            <person name="Pangilinan J."/>
            <person name="Lindquist E.A."/>
            <person name="Lucas S."/>
            <person name="Paulsen I.T."/>
            <person name="Hattenrath-Lehmann T.K."/>
            <person name="Talmage S.C."/>
            <person name="Walker E.A."/>
            <person name="Koch F."/>
            <person name="Burson A.M."/>
            <person name="Marcoval M.A."/>
            <person name="Tang Y.Z."/>
            <person name="Lecleir G.R."/>
            <person name="Coyne K.J."/>
            <person name="Berg G.M."/>
            <person name="Bertrand E.M."/>
            <person name="Saito M.A."/>
            <person name="Gladyshev V.N."/>
            <person name="Grigoriev I.V."/>
        </authorList>
    </citation>
    <scope>NUCLEOTIDE SEQUENCE [LARGE SCALE GENOMIC DNA]</scope>
    <source>
        <strain evidence="3">CCMP 1984</strain>
    </source>
</reference>
<dbReference type="OrthoDB" id="156520at2759"/>
<dbReference type="EMBL" id="GL833126">
    <property type="protein sequence ID" value="EGB09135.1"/>
    <property type="molecule type" value="Genomic_DNA"/>
</dbReference>
<dbReference type="eggNOG" id="KOG1550">
    <property type="taxonomic scope" value="Eukaryota"/>
</dbReference>
<dbReference type="KEGG" id="aaf:AURANDRAFT_2559"/>
<dbReference type="InParanoid" id="F0Y6R1"/>
<evidence type="ECO:0000313" key="2">
    <source>
        <dbReference type="EMBL" id="EGB09135.1"/>
    </source>
</evidence>
<organism evidence="3">
    <name type="scientific">Aureococcus anophagefferens</name>
    <name type="common">Harmful bloom alga</name>
    <dbReference type="NCBI Taxonomy" id="44056"/>
    <lineage>
        <taxon>Eukaryota</taxon>
        <taxon>Sar</taxon>
        <taxon>Stramenopiles</taxon>
        <taxon>Ochrophyta</taxon>
        <taxon>Pelagophyceae</taxon>
        <taxon>Pelagomonadales</taxon>
        <taxon>Pelagomonadaceae</taxon>
        <taxon>Aureococcus</taxon>
    </lineage>
</organism>
<comment type="similarity">
    <text evidence="1">Belongs to the sel-1 family.</text>
</comment>
<dbReference type="AlphaFoldDB" id="F0Y6R1"/>
<dbReference type="PANTHER" id="PTHR11102">
    <property type="entry name" value="SEL-1-LIKE PROTEIN"/>
    <property type="match status" value="1"/>
</dbReference>
<evidence type="ECO:0008006" key="4">
    <source>
        <dbReference type="Google" id="ProtNLM"/>
    </source>
</evidence>
<dbReference type="RefSeq" id="XP_009035973.1">
    <property type="nucleotide sequence ID" value="XM_009037725.1"/>
</dbReference>
<dbReference type="Proteomes" id="UP000002729">
    <property type="component" value="Unassembled WGS sequence"/>
</dbReference>
<dbReference type="PANTHER" id="PTHR11102:SF160">
    <property type="entry name" value="ERAD-ASSOCIATED E3 UBIQUITIN-PROTEIN LIGASE COMPONENT HRD3"/>
    <property type="match status" value="1"/>
</dbReference>